<protein>
    <submittedName>
        <fullName evidence="2">Uncharacterized protein</fullName>
    </submittedName>
</protein>
<keyword evidence="3" id="KW-1185">Reference proteome</keyword>
<comment type="caution">
    <text evidence="2">The sequence shown here is derived from an EMBL/GenBank/DDBJ whole genome shotgun (WGS) entry which is preliminary data.</text>
</comment>
<dbReference type="PATRIC" id="fig|1354264.4.peg.1405"/>
<dbReference type="EMBL" id="LXEU01000030">
    <property type="protein sequence ID" value="OAT55172.1"/>
    <property type="molecule type" value="Genomic_DNA"/>
</dbReference>
<evidence type="ECO:0000256" key="1">
    <source>
        <dbReference type="SAM" id="Phobius"/>
    </source>
</evidence>
<accession>A0A1B7K4V9</accession>
<evidence type="ECO:0000313" key="3">
    <source>
        <dbReference type="Proteomes" id="UP000078386"/>
    </source>
</evidence>
<keyword evidence="1" id="KW-1133">Transmembrane helix</keyword>
<organism evidence="2 3">
    <name type="scientific">Kluyvera georgiana ATCC 51603</name>
    <dbReference type="NCBI Taxonomy" id="1354264"/>
    <lineage>
        <taxon>Bacteria</taxon>
        <taxon>Pseudomonadati</taxon>
        <taxon>Pseudomonadota</taxon>
        <taxon>Gammaproteobacteria</taxon>
        <taxon>Enterobacterales</taxon>
        <taxon>Enterobacteriaceae</taxon>
        <taxon>Kluyvera</taxon>
    </lineage>
</organism>
<dbReference type="AlphaFoldDB" id="A0A1B7K4V9"/>
<reference evidence="2 3" key="1">
    <citation type="submission" date="2016-04" db="EMBL/GenBank/DDBJ databases">
        <title>ATOL: Assembling a taxonomically balanced genome-scale reconstruction of the evolutionary history of the Enterobacteriaceae.</title>
        <authorList>
            <person name="Plunkett G.III."/>
            <person name="Neeno-Eckwall E.C."/>
            <person name="Glasner J.D."/>
            <person name="Perna N.T."/>
        </authorList>
    </citation>
    <scope>NUCLEOTIDE SEQUENCE [LARGE SCALE GENOMIC DNA]</scope>
    <source>
        <strain evidence="2 3">ATCC 51603</strain>
    </source>
</reference>
<feature type="transmembrane region" description="Helical" evidence="1">
    <location>
        <begin position="6"/>
        <end position="30"/>
    </location>
</feature>
<gene>
    <name evidence="2" type="ORF">M989_01344</name>
</gene>
<sequence>MKIYKISIYLFYISEVYGLAIVCAVIVFFLPIYQEYKKQREWCGEAKIKFCVFVRETFFCPLYDWIWPVMQIPYRMVKRDA</sequence>
<name>A0A1B7K4V9_9ENTR</name>
<keyword evidence="1" id="KW-0472">Membrane</keyword>
<evidence type="ECO:0000313" key="2">
    <source>
        <dbReference type="EMBL" id="OAT55172.1"/>
    </source>
</evidence>
<proteinExistence type="predicted"/>
<dbReference type="Proteomes" id="UP000078386">
    <property type="component" value="Unassembled WGS sequence"/>
</dbReference>
<keyword evidence="1" id="KW-0812">Transmembrane</keyword>